<organism evidence="2 3">
    <name type="scientific">Rhodobacter lacus</name>
    <dbReference type="NCBI Taxonomy" id="1641972"/>
    <lineage>
        <taxon>Bacteria</taxon>
        <taxon>Pseudomonadati</taxon>
        <taxon>Pseudomonadota</taxon>
        <taxon>Alphaproteobacteria</taxon>
        <taxon>Rhodobacterales</taxon>
        <taxon>Rhodobacter group</taxon>
        <taxon>Rhodobacter</taxon>
    </lineage>
</organism>
<comment type="caution">
    <text evidence="2">The sequence shown here is derived from an EMBL/GenBank/DDBJ whole genome shotgun (WGS) entry which is preliminary data.</text>
</comment>
<evidence type="ECO:0000313" key="2">
    <source>
        <dbReference type="EMBL" id="MFD2173369.1"/>
    </source>
</evidence>
<accession>A0ABW5A6P7</accession>
<dbReference type="Proteomes" id="UP001597413">
    <property type="component" value="Unassembled WGS sequence"/>
</dbReference>
<proteinExistence type="predicted"/>
<keyword evidence="3" id="KW-1185">Reference proteome</keyword>
<feature type="transmembrane region" description="Helical" evidence="1">
    <location>
        <begin position="43"/>
        <end position="65"/>
    </location>
</feature>
<evidence type="ECO:0000313" key="3">
    <source>
        <dbReference type="Proteomes" id="UP001597413"/>
    </source>
</evidence>
<reference evidence="3" key="1">
    <citation type="journal article" date="2019" name="Int. J. Syst. Evol. Microbiol.">
        <title>The Global Catalogue of Microorganisms (GCM) 10K type strain sequencing project: providing services to taxonomists for standard genome sequencing and annotation.</title>
        <authorList>
            <consortium name="The Broad Institute Genomics Platform"/>
            <consortium name="The Broad Institute Genome Sequencing Center for Infectious Disease"/>
            <person name="Wu L."/>
            <person name="Ma J."/>
        </authorList>
    </citation>
    <scope>NUCLEOTIDE SEQUENCE [LARGE SCALE GENOMIC DNA]</scope>
    <source>
        <strain evidence="3">CCUG 55131</strain>
    </source>
</reference>
<name>A0ABW5A6P7_9RHOB</name>
<evidence type="ECO:0000256" key="1">
    <source>
        <dbReference type="SAM" id="Phobius"/>
    </source>
</evidence>
<sequence>MPELDQKTADDMMRAEIEKLTIETHRKLAQLVSEEVKISPADLLFPALAAAALMGVSAAVTAALMKTFGA</sequence>
<keyword evidence="1" id="KW-0812">Transmembrane</keyword>
<protein>
    <submittedName>
        <fullName evidence="2">Uncharacterized protein</fullName>
    </submittedName>
</protein>
<dbReference type="EMBL" id="JBHUIX010000004">
    <property type="protein sequence ID" value="MFD2173369.1"/>
    <property type="molecule type" value="Genomic_DNA"/>
</dbReference>
<keyword evidence="1" id="KW-1133">Transmembrane helix</keyword>
<keyword evidence="1" id="KW-0472">Membrane</keyword>
<dbReference type="RefSeq" id="WP_377387782.1">
    <property type="nucleotide sequence ID" value="NZ_JBHUIX010000004.1"/>
</dbReference>
<gene>
    <name evidence="2" type="ORF">ACFSM0_04600</name>
</gene>